<dbReference type="SUPFAM" id="SSF117916">
    <property type="entry name" value="Fe-S cluster assembly (FSCA) domain-like"/>
    <property type="match status" value="1"/>
</dbReference>
<evidence type="ECO:0000256" key="1">
    <source>
        <dbReference type="ARBA" id="ARBA00006420"/>
    </source>
</evidence>
<dbReference type="SUPFAM" id="SSF110836">
    <property type="entry name" value="Hypothetical protein SAV1430"/>
    <property type="match status" value="1"/>
</dbReference>
<dbReference type="Pfam" id="PF01106">
    <property type="entry name" value="NifU"/>
    <property type="match status" value="1"/>
</dbReference>
<dbReference type="Proteomes" id="UP001648503">
    <property type="component" value="Unassembled WGS sequence"/>
</dbReference>
<dbReference type="Gene3D" id="3.30.300.130">
    <property type="entry name" value="Fe-S cluster assembly (FSCA)"/>
    <property type="match status" value="1"/>
</dbReference>
<sequence length="307" mass="33829">MTNRAIVSAASAARRGHGILHMTGTSSYAMQSLWARHCGYTVSSSNRYLGCSAMHTSRLMLSSINKPTHNLLQATLVTQLPVHSMVQRRSMFIQTEATPNMDSLKFKPGRAVMPQGTTSTAEFISIREALASPLASSLFRIDGVKSVLFGADTITVNKSAEIGWQLIKPDIFGAIMDFYSAGTPLFKEKFQGATDTMILPEDSETVAMIKELLESRIRPTIQEDGGDIEYMGFVNGAVKLKLRGACRTCDSSVVTLKNGIQNMLMHYIPEVTAVEQVLDEMDVISNKEFSMLEASLQNKQHIRIKPM</sequence>
<dbReference type="InterPro" id="IPR001075">
    <property type="entry name" value="NIF_FeS_clus_asmbl_NifU_C"/>
</dbReference>
<comment type="caution">
    <text evidence="3">The sequence shown here is derived from an EMBL/GenBank/DDBJ whole genome shotgun (WGS) entry which is preliminary data.</text>
</comment>
<protein>
    <recommendedName>
        <fullName evidence="2">Scaffold protein Nfu/NifU N-terminal domain-containing protein</fullName>
    </recommendedName>
</protein>
<evidence type="ECO:0000313" key="3">
    <source>
        <dbReference type="EMBL" id="KAH6599185.1"/>
    </source>
</evidence>
<organism evidence="3 4">
    <name type="scientific">Batrachochytrium salamandrivorans</name>
    <dbReference type="NCBI Taxonomy" id="1357716"/>
    <lineage>
        <taxon>Eukaryota</taxon>
        <taxon>Fungi</taxon>
        <taxon>Fungi incertae sedis</taxon>
        <taxon>Chytridiomycota</taxon>
        <taxon>Chytridiomycota incertae sedis</taxon>
        <taxon>Chytridiomycetes</taxon>
        <taxon>Rhizophydiales</taxon>
        <taxon>Rhizophydiales incertae sedis</taxon>
        <taxon>Batrachochytrium</taxon>
    </lineage>
</organism>
<dbReference type="SMART" id="SM00932">
    <property type="entry name" value="Nfu_N"/>
    <property type="match status" value="1"/>
</dbReference>
<dbReference type="InterPro" id="IPR036498">
    <property type="entry name" value="Nfu/NifU_N_sf"/>
</dbReference>
<dbReference type="EMBL" id="JAFCIX010000076">
    <property type="protein sequence ID" value="KAH6599185.1"/>
    <property type="molecule type" value="Genomic_DNA"/>
</dbReference>
<evidence type="ECO:0000313" key="4">
    <source>
        <dbReference type="Proteomes" id="UP001648503"/>
    </source>
</evidence>
<proteinExistence type="inferred from homology"/>
<feature type="domain" description="Scaffold protein Nfu/NifU N-terminal" evidence="2">
    <location>
        <begin position="93"/>
        <end position="182"/>
    </location>
</feature>
<evidence type="ECO:0000259" key="2">
    <source>
        <dbReference type="SMART" id="SM00932"/>
    </source>
</evidence>
<comment type="similarity">
    <text evidence="1">Belongs to the NifU family.</text>
</comment>
<dbReference type="InterPro" id="IPR034904">
    <property type="entry name" value="FSCA_dom_sf"/>
</dbReference>
<reference evidence="3 4" key="1">
    <citation type="submission" date="2021-02" db="EMBL/GenBank/DDBJ databases">
        <title>Variation within the Batrachochytrium salamandrivorans European outbreak.</title>
        <authorList>
            <person name="Kelly M."/>
            <person name="Pasmans F."/>
            <person name="Shea T.P."/>
            <person name="Munoz J.F."/>
            <person name="Carranza S."/>
            <person name="Cuomo C.A."/>
            <person name="Martel A."/>
        </authorList>
    </citation>
    <scope>NUCLEOTIDE SEQUENCE [LARGE SCALE GENOMIC DNA]</scope>
    <source>
        <strain evidence="3 4">AMFP18/2</strain>
    </source>
</reference>
<dbReference type="PANTHER" id="PTHR11178">
    <property type="entry name" value="IRON-SULFUR CLUSTER SCAFFOLD PROTEIN NFU-RELATED"/>
    <property type="match status" value="1"/>
</dbReference>
<accession>A0ABQ8FJ48</accession>
<keyword evidence="4" id="KW-1185">Reference proteome</keyword>
<dbReference type="PANTHER" id="PTHR11178:SF1">
    <property type="entry name" value="NFU1 IRON-SULFUR CLUSTER SCAFFOLD HOMOLOG, MITOCHONDRIAL"/>
    <property type="match status" value="1"/>
</dbReference>
<dbReference type="Pfam" id="PF08712">
    <property type="entry name" value="Nfu_N"/>
    <property type="match status" value="1"/>
</dbReference>
<dbReference type="Gene3D" id="3.30.1370.70">
    <property type="entry name" value="Scaffold protein Nfu/NifU, N-terminal domain"/>
    <property type="match status" value="1"/>
</dbReference>
<dbReference type="InterPro" id="IPR014824">
    <property type="entry name" value="Nfu/NifU_N"/>
</dbReference>
<gene>
    <name evidence="3" type="ORF">BASA50_003213</name>
</gene>
<name>A0ABQ8FJ48_9FUNG</name>